<gene>
    <name evidence="2" type="ORF">WCN91_13875</name>
</gene>
<keyword evidence="1" id="KW-0812">Transmembrane</keyword>
<dbReference type="Proteomes" id="UP001447008">
    <property type="component" value="Unassembled WGS sequence"/>
</dbReference>
<sequence>MTCEQLDTKSPIINTTKNLAMWAVSWVGSAALATLGHQLLWTDNITLSLIAIAINLLLGVQMIRAYIKHVKALDELQQKVQIEAAAITAGTGLVAGSSYSYLSNFGVIQQEASIAVLIVIMAIAYIGAIIVGIWRYR</sequence>
<evidence type="ECO:0000256" key="1">
    <source>
        <dbReference type="SAM" id="Phobius"/>
    </source>
</evidence>
<accession>A0ABU9MZI1</accession>
<feature type="transmembrane region" description="Helical" evidence="1">
    <location>
        <begin position="19"/>
        <end position="39"/>
    </location>
</feature>
<dbReference type="EMBL" id="JBCGCU010000019">
    <property type="protein sequence ID" value="MEM0516490.1"/>
    <property type="molecule type" value="Genomic_DNA"/>
</dbReference>
<organism evidence="2 3">
    <name type="scientific">Pseudoalteromonas qingdaonensis</name>
    <dbReference type="NCBI Taxonomy" id="3131913"/>
    <lineage>
        <taxon>Bacteria</taxon>
        <taxon>Pseudomonadati</taxon>
        <taxon>Pseudomonadota</taxon>
        <taxon>Gammaproteobacteria</taxon>
        <taxon>Alteromonadales</taxon>
        <taxon>Pseudoalteromonadaceae</taxon>
        <taxon>Pseudoalteromonas</taxon>
    </lineage>
</organism>
<proteinExistence type="predicted"/>
<name>A0ABU9MZI1_9GAMM</name>
<keyword evidence="3" id="KW-1185">Reference proteome</keyword>
<feature type="transmembrane region" description="Helical" evidence="1">
    <location>
        <begin position="84"/>
        <end position="102"/>
    </location>
</feature>
<feature type="transmembrane region" description="Helical" evidence="1">
    <location>
        <begin position="45"/>
        <end position="63"/>
    </location>
</feature>
<evidence type="ECO:0008006" key="4">
    <source>
        <dbReference type="Google" id="ProtNLM"/>
    </source>
</evidence>
<reference evidence="2 3" key="1">
    <citation type="submission" date="2024-03" db="EMBL/GenBank/DDBJ databases">
        <title>Pseudoalteromonas qingdaonensis sp. nov., isolated from the intestines of marine benthic organisms.</title>
        <authorList>
            <person name="Lin X."/>
            <person name="Fang S."/>
            <person name="Hu X."/>
        </authorList>
    </citation>
    <scope>NUCLEOTIDE SEQUENCE [LARGE SCALE GENOMIC DNA]</scope>
    <source>
        <strain evidence="2 3">YIC-827</strain>
    </source>
</reference>
<evidence type="ECO:0000313" key="2">
    <source>
        <dbReference type="EMBL" id="MEM0516490.1"/>
    </source>
</evidence>
<keyword evidence="1" id="KW-1133">Transmembrane helix</keyword>
<comment type="caution">
    <text evidence="2">The sequence shown here is derived from an EMBL/GenBank/DDBJ whole genome shotgun (WGS) entry which is preliminary data.</text>
</comment>
<protein>
    <recommendedName>
        <fullName evidence="4">DUF202 domain-containing protein</fullName>
    </recommendedName>
</protein>
<feature type="transmembrane region" description="Helical" evidence="1">
    <location>
        <begin position="114"/>
        <end position="134"/>
    </location>
</feature>
<keyword evidence="1" id="KW-0472">Membrane</keyword>
<dbReference type="RefSeq" id="WP_342679977.1">
    <property type="nucleotide sequence ID" value="NZ_JBCGCU010000019.1"/>
</dbReference>
<evidence type="ECO:0000313" key="3">
    <source>
        <dbReference type="Proteomes" id="UP001447008"/>
    </source>
</evidence>